<dbReference type="SUPFAM" id="SSF48452">
    <property type="entry name" value="TPR-like"/>
    <property type="match status" value="2"/>
</dbReference>
<dbReference type="SUPFAM" id="SSF46894">
    <property type="entry name" value="C-terminal effector domain of the bipartite response regulators"/>
    <property type="match status" value="1"/>
</dbReference>
<dbReference type="Proteomes" id="UP000644749">
    <property type="component" value="Unassembled WGS sequence"/>
</dbReference>
<evidence type="ECO:0000313" key="1">
    <source>
        <dbReference type="EMBL" id="MBL3674090.1"/>
    </source>
</evidence>
<gene>
    <name evidence="1" type="ORF">JL111_11385</name>
</gene>
<reference evidence="1 2" key="1">
    <citation type="submission" date="2021-01" db="EMBL/GenBank/DDBJ databases">
        <title>011410 draft genome.</title>
        <authorList>
            <person name="Lang L."/>
        </authorList>
    </citation>
    <scope>NUCLEOTIDE SEQUENCE [LARGE SCALE GENOMIC DNA]</scope>
    <source>
        <strain evidence="1 2">KCTC 42845</strain>
    </source>
</reference>
<name>A0ABS1S5T7_9RHOB</name>
<protein>
    <submittedName>
        <fullName evidence="1">SARP family transcriptional regulator</fullName>
    </submittedName>
</protein>
<organism evidence="1 2">
    <name type="scientific">Paracoccus aerius</name>
    <dbReference type="NCBI Taxonomy" id="1915382"/>
    <lineage>
        <taxon>Bacteria</taxon>
        <taxon>Pseudomonadati</taxon>
        <taxon>Pseudomonadota</taxon>
        <taxon>Alphaproteobacteria</taxon>
        <taxon>Rhodobacterales</taxon>
        <taxon>Paracoccaceae</taxon>
        <taxon>Paracoccus</taxon>
    </lineage>
</organism>
<dbReference type="InterPro" id="IPR036388">
    <property type="entry name" value="WH-like_DNA-bd_sf"/>
</dbReference>
<dbReference type="EMBL" id="JAESHT010000008">
    <property type="protein sequence ID" value="MBL3674090.1"/>
    <property type="molecule type" value="Genomic_DNA"/>
</dbReference>
<keyword evidence="2" id="KW-1185">Reference proteome</keyword>
<comment type="caution">
    <text evidence="1">The sequence shown here is derived from an EMBL/GenBank/DDBJ whole genome shotgun (WGS) entry which is preliminary data.</text>
</comment>
<accession>A0ABS1S5T7</accession>
<evidence type="ECO:0000313" key="2">
    <source>
        <dbReference type="Proteomes" id="UP000644749"/>
    </source>
</evidence>
<dbReference type="PANTHER" id="PTHR35807">
    <property type="entry name" value="TRANSCRIPTIONAL REGULATOR REDD-RELATED"/>
    <property type="match status" value="1"/>
</dbReference>
<dbReference type="Gene3D" id="1.25.40.10">
    <property type="entry name" value="Tetratricopeptide repeat domain"/>
    <property type="match status" value="2"/>
</dbReference>
<sequence>MRLRLRLIGPVRLTGPEGNDRTPTGRKACGMLALLGTAPDLRMPRSQVQDRLWSQSPPAQGAASLRQAIRELRQALGDGLLAGNGWIGLDPAAVAVDLRPMTGPTGQPVEFAEGLNIRDPEFEDWLRDMRLSLEDRVPEPNVPLLVLTEPKGDAPSAQLLAGCVLEEASARAAALLPTRVVQAADCLTGLRIESLAVARPDNCALLLMVLRNHKTGAQLWAQHYSLSPLEASLRRVSACVTLTLIQAARQLMPGSEALYPHEDLFSFTRSRLLSADHRLKRFDGPVPQALRAFLRYTLIIERQAPDAHEAFGEAEDLSRQACAMAPGDPIVLSIAALMKSWKGEVSAALDLARLACRVAPGHDLAHLALSQALTDAGRDGDAFAAVARVGFGPIAALGQPSWRLRMAVAQIRLGRLADAEESAAIALSHAPDCRPALRILAALRFKRGDVAGAAAAIETLRQVEPDFSLPLMASPEYPVTTLRRAGLLDVTRSGL</sequence>
<dbReference type="Gene3D" id="1.10.10.10">
    <property type="entry name" value="Winged helix-like DNA-binding domain superfamily/Winged helix DNA-binding domain"/>
    <property type="match status" value="1"/>
</dbReference>
<proteinExistence type="predicted"/>
<dbReference type="InterPro" id="IPR051677">
    <property type="entry name" value="AfsR-DnrI-RedD_regulator"/>
</dbReference>
<dbReference type="InterPro" id="IPR011990">
    <property type="entry name" value="TPR-like_helical_dom_sf"/>
</dbReference>
<dbReference type="InterPro" id="IPR016032">
    <property type="entry name" value="Sig_transdc_resp-reg_C-effctor"/>
</dbReference>
<dbReference type="RefSeq" id="WP_191310495.1">
    <property type="nucleotide sequence ID" value="NZ_BNCL01000008.1"/>
</dbReference>